<comment type="caution">
    <text evidence="3">The sequence shown here is derived from an EMBL/GenBank/DDBJ whole genome shotgun (WGS) entry which is preliminary data.</text>
</comment>
<evidence type="ECO:0000256" key="2">
    <source>
        <dbReference type="SAM" id="SignalP"/>
    </source>
</evidence>
<evidence type="ECO:0000313" key="3">
    <source>
        <dbReference type="EMBL" id="MBW4659628.1"/>
    </source>
</evidence>
<feature type="signal peptide" evidence="2">
    <location>
        <begin position="1"/>
        <end position="27"/>
    </location>
</feature>
<evidence type="ECO:0000256" key="1">
    <source>
        <dbReference type="SAM" id="MobiDB-lite"/>
    </source>
</evidence>
<evidence type="ECO:0000313" key="4">
    <source>
        <dbReference type="Proteomes" id="UP000757435"/>
    </source>
</evidence>
<feature type="chain" id="PRO_5037048424" evidence="2">
    <location>
        <begin position="28"/>
        <end position="99"/>
    </location>
</feature>
<feature type="region of interest" description="Disordered" evidence="1">
    <location>
        <begin position="80"/>
        <end position="99"/>
    </location>
</feature>
<organism evidence="3 4">
    <name type="scientific">Drouetiella hepatica Uher 2000/2452</name>
    <dbReference type="NCBI Taxonomy" id="904376"/>
    <lineage>
        <taxon>Bacteria</taxon>
        <taxon>Bacillati</taxon>
        <taxon>Cyanobacteriota</taxon>
        <taxon>Cyanophyceae</taxon>
        <taxon>Oculatellales</taxon>
        <taxon>Oculatellaceae</taxon>
        <taxon>Drouetiella</taxon>
    </lineage>
</organism>
<name>A0A951QDY6_9CYAN</name>
<reference evidence="3" key="2">
    <citation type="journal article" date="2022" name="Microbiol. Resour. Announc.">
        <title>Metagenome Sequencing to Explore Phylogenomics of Terrestrial Cyanobacteria.</title>
        <authorList>
            <person name="Ward R.D."/>
            <person name="Stajich J.E."/>
            <person name="Johansen J.R."/>
            <person name="Huntemann M."/>
            <person name="Clum A."/>
            <person name="Foster B."/>
            <person name="Foster B."/>
            <person name="Roux S."/>
            <person name="Palaniappan K."/>
            <person name="Varghese N."/>
            <person name="Mukherjee S."/>
            <person name="Reddy T.B.K."/>
            <person name="Daum C."/>
            <person name="Copeland A."/>
            <person name="Chen I.A."/>
            <person name="Ivanova N.N."/>
            <person name="Kyrpides N.C."/>
            <person name="Shapiro N."/>
            <person name="Eloe-Fadrosh E.A."/>
            <person name="Pietrasiak N."/>
        </authorList>
    </citation>
    <scope>NUCLEOTIDE SEQUENCE</scope>
    <source>
        <strain evidence="3">UHER 2000/2452</strain>
    </source>
</reference>
<dbReference type="AlphaFoldDB" id="A0A951QDY6"/>
<dbReference type="EMBL" id="JAHHHD010000013">
    <property type="protein sequence ID" value="MBW4659628.1"/>
    <property type="molecule type" value="Genomic_DNA"/>
</dbReference>
<protein>
    <submittedName>
        <fullName evidence="3">Uncharacterized protein</fullName>
    </submittedName>
</protein>
<proteinExistence type="predicted"/>
<accession>A0A951QDY6</accession>
<dbReference type="Proteomes" id="UP000757435">
    <property type="component" value="Unassembled WGS sequence"/>
</dbReference>
<keyword evidence="2" id="KW-0732">Signal</keyword>
<gene>
    <name evidence="3" type="ORF">KME15_13210</name>
</gene>
<reference evidence="3" key="1">
    <citation type="submission" date="2021-05" db="EMBL/GenBank/DDBJ databases">
        <authorList>
            <person name="Pietrasiak N."/>
            <person name="Ward R."/>
            <person name="Stajich J.E."/>
            <person name="Kurbessoian T."/>
        </authorList>
    </citation>
    <scope>NUCLEOTIDE SEQUENCE</scope>
    <source>
        <strain evidence="3">UHER 2000/2452</strain>
    </source>
</reference>
<sequence>MKNQLISCLGAALMGLTVGTVPASAQAIQLGDGLQINLGRQGSELRPRVSSDGDRVNVEIYEQPNPETRVRISNEGLDVREVQPQSEQRIELSVPLDQN</sequence>